<dbReference type="PATRIC" id="fig|1297581.3.peg.2382"/>
<feature type="region of interest" description="Disordered" evidence="1">
    <location>
        <begin position="1"/>
        <end position="23"/>
    </location>
</feature>
<dbReference type="Pfam" id="PF02371">
    <property type="entry name" value="Transposase_20"/>
    <property type="match status" value="1"/>
</dbReference>
<dbReference type="InterPro" id="IPR047650">
    <property type="entry name" value="Transpos_IS110"/>
</dbReference>
<dbReference type="PANTHER" id="PTHR33055:SF15">
    <property type="entry name" value="TRANSPOSASE-RELATED"/>
    <property type="match status" value="1"/>
</dbReference>
<dbReference type="AlphaFoldDB" id="M8CU91"/>
<proteinExistence type="predicted"/>
<dbReference type="GO" id="GO:0003677">
    <property type="term" value="F:DNA binding"/>
    <property type="evidence" value="ECO:0007669"/>
    <property type="project" value="InterPro"/>
</dbReference>
<reference evidence="3 4" key="2">
    <citation type="journal article" date="2015" name="Genome Announc.">
        <title>Genome Sequence of Anoxybacillus flavithermus Strain AK1, a Thermophile Isolated from a Hot Spring in Saudi Arabia.</title>
        <authorList>
            <person name="Khalil A."/>
            <person name="Sivakumar N."/>
            <person name="Qarawi S."/>
        </authorList>
    </citation>
    <scope>NUCLEOTIDE SEQUENCE [LARGE SCALE GENOMIC DNA]</scope>
    <source>
        <strain evidence="3 4">AK1</strain>
    </source>
</reference>
<evidence type="ECO:0000256" key="1">
    <source>
        <dbReference type="SAM" id="MobiDB-lite"/>
    </source>
</evidence>
<dbReference type="RefSeq" id="WP_003398572.1">
    <property type="nucleotide sequence ID" value="NZ_APCD01000024.1"/>
</dbReference>
<evidence type="ECO:0000259" key="2">
    <source>
        <dbReference type="Pfam" id="PF02371"/>
    </source>
</evidence>
<dbReference type="PANTHER" id="PTHR33055">
    <property type="entry name" value="TRANSPOSASE FOR INSERTION SEQUENCE ELEMENT IS1111A"/>
    <property type="match status" value="1"/>
</dbReference>
<comment type="caution">
    <text evidence="3">The sequence shown here is derived from an EMBL/GenBank/DDBJ whole genome shotgun (WGS) entry which is preliminary data.</text>
</comment>
<feature type="non-terminal residue" evidence="3">
    <location>
        <position position="1"/>
    </location>
</feature>
<dbReference type="Proteomes" id="UP000012085">
    <property type="component" value="Unassembled WGS sequence"/>
</dbReference>
<evidence type="ECO:0000313" key="4">
    <source>
        <dbReference type="Proteomes" id="UP000012085"/>
    </source>
</evidence>
<dbReference type="EMBL" id="APCD01000024">
    <property type="protein sequence ID" value="EMT45088.1"/>
    <property type="molecule type" value="Genomic_DNA"/>
</dbReference>
<dbReference type="InterPro" id="IPR003346">
    <property type="entry name" value="Transposase_20"/>
</dbReference>
<name>M8CU91_9BACL</name>
<sequence length="122" mass="13864">WAGMAPGNYESAGKRLSSRTRKGNKKLRACLVECARAAARKKDTYLSAKYHRIAARRGANRASMAVGRTILEIIYYLLTRKEPYKELGADYWDRQREAKIVRQTVKKLEGLGYEVKLEKVGA</sequence>
<evidence type="ECO:0000313" key="3">
    <source>
        <dbReference type="EMBL" id="EMT45088.1"/>
    </source>
</evidence>
<organism evidence="3 4">
    <name type="scientific">Anoxybacillus flavithermus AK1</name>
    <dbReference type="NCBI Taxonomy" id="1297581"/>
    <lineage>
        <taxon>Bacteria</taxon>
        <taxon>Bacillati</taxon>
        <taxon>Bacillota</taxon>
        <taxon>Bacilli</taxon>
        <taxon>Bacillales</taxon>
        <taxon>Anoxybacillaceae</taxon>
        <taxon>Anoxybacillus</taxon>
    </lineage>
</organism>
<gene>
    <name evidence="3" type="ORF">H919_11785</name>
</gene>
<accession>M8CU91</accession>
<protein>
    <submittedName>
        <fullName evidence="3">Transposase IS116/IS110/IS902 family protein</fullName>
    </submittedName>
</protein>
<dbReference type="GO" id="GO:0004803">
    <property type="term" value="F:transposase activity"/>
    <property type="evidence" value="ECO:0007669"/>
    <property type="project" value="InterPro"/>
</dbReference>
<dbReference type="GO" id="GO:0006313">
    <property type="term" value="P:DNA transposition"/>
    <property type="evidence" value="ECO:0007669"/>
    <property type="project" value="InterPro"/>
</dbReference>
<reference evidence="3 4" key="1">
    <citation type="submission" date="2013-03" db="EMBL/GenBank/DDBJ databases">
        <title>Assembly of a new bacterial strain Anoxybacillus flavithermus AK1.</title>
        <authorList>
            <person name="Rajan I."/>
            <person name="PoliReddy D."/>
            <person name="Sugumar T."/>
            <person name="Rathinam K."/>
            <person name="Alqarawi S."/>
            <person name="Khalil A.B."/>
            <person name="Sivakumar N."/>
        </authorList>
    </citation>
    <scope>NUCLEOTIDE SEQUENCE [LARGE SCALE GENOMIC DNA]</scope>
    <source>
        <strain evidence="3 4">AK1</strain>
    </source>
</reference>
<feature type="domain" description="Transposase IS116/IS110/IS902 C-terminal" evidence="2">
    <location>
        <begin position="1"/>
        <end position="50"/>
    </location>
</feature>